<accession>A0A1C0YCQ3</accession>
<dbReference type="Proteomes" id="UP000093199">
    <property type="component" value="Unassembled WGS sequence"/>
</dbReference>
<organism evidence="1 2">
    <name type="scientific">Caryophanon tenue</name>
    <dbReference type="NCBI Taxonomy" id="33978"/>
    <lineage>
        <taxon>Bacteria</taxon>
        <taxon>Bacillati</taxon>
        <taxon>Bacillota</taxon>
        <taxon>Bacilli</taxon>
        <taxon>Bacillales</taxon>
        <taxon>Caryophanaceae</taxon>
        <taxon>Caryophanon</taxon>
    </lineage>
</organism>
<evidence type="ECO:0000313" key="2">
    <source>
        <dbReference type="Proteomes" id="UP000093199"/>
    </source>
</evidence>
<sequence length="214" mass="25621">MTTLSTVWSDEQLQESLHALHTHNLSKPEALQLFFEVAKAMRQQSESDSTKELQHLWLKLHRKYKFKFKEYEKLALPTSIYTMLFNEHGHGFQTVMRFYVERNLIELQRDLFAFGLATLLRGECFQNLSLYFCNCLICEEWTTSFQTEAVHNYFIQHDQRKVTELYVSYCTYREHKNAHNATVLYKLLKSFNPHYRLEAKATPQLFKQLHQQKQ</sequence>
<dbReference type="AlphaFoldDB" id="A0A1C0YCQ3"/>
<proteinExistence type="predicted"/>
<reference evidence="1 2" key="1">
    <citation type="submission" date="2016-07" db="EMBL/GenBank/DDBJ databases">
        <title>Caryophanon tenue genome sequencing.</title>
        <authorList>
            <person name="Verma A."/>
            <person name="Pal Y."/>
            <person name="Krishnamurthi S."/>
        </authorList>
    </citation>
    <scope>NUCLEOTIDE SEQUENCE [LARGE SCALE GENOMIC DNA]</scope>
    <source>
        <strain evidence="1 2">DSM 14152</strain>
    </source>
</reference>
<name>A0A1C0YCQ3_9BACL</name>
<evidence type="ECO:0000313" key="1">
    <source>
        <dbReference type="EMBL" id="OCS84913.1"/>
    </source>
</evidence>
<keyword evidence="2" id="KW-1185">Reference proteome</keyword>
<protein>
    <submittedName>
        <fullName evidence="1">Uncharacterized protein</fullName>
    </submittedName>
</protein>
<comment type="caution">
    <text evidence="1">The sequence shown here is derived from an EMBL/GenBank/DDBJ whole genome shotgun (WGS) entry which is preliminary data.</text>
</comment>
<dbReference type="EMBL" id="MASJ01000018">
    <property type="protein sequence ID" value="OCS84913.1"/>
    <property type="molecule type" value="Genomic_DNA"/>
</dbReference>
<gene>
    <name evidence="1" type="ORF">A6M13_14530</name>
</gene>